<name>A0AAV9PI51_9PEZI</name>
<protein>
    <submittedName>
        <fullName evidence="1">Uncharacterized protein</fullName>
    </submittedName>
</protein>
<dbReference type="Proteomes" id="UP001337655">
    <property type="component" value="Unassembled WGS sequence"/>
</dbReference>
<dbReference type="RefSeq" id="XP_064661993.1">
    <property type="nucleotide sequence ID" value="XM_064799238.1"/>
</dbReference>
<sequence>MAPVQVFAILSSTKIHLVVSPGGLTQEQLCAFSIVAKKHFNTKPTGRRKDILDFSDTKLDPQAATKILKWVHDNNKRKPTSMTIAELRITGFEEAVRIHQATHTLGIARGPRGDSVRDYIIDYVKHQALTAPDLAMILNTLSFDIGLIKKMKNDLVFKLVNKGTDAVPDADKIEEVCREHGVWEEMASIRKGIEQSMGESRRERRTCGALVEH</sequence>
<accession>A0AAV9PI51</accession>
<organism evidence="1 2">
    <name type="scientific">Saxophila tyrrhenica</name>
    <dbReference type="NCBI Taxonomy" id="1690608"/>
    <lineage>
        <taxon>Eukaryota</taxon>
        <taxon>Fungi</taxon>
        <taxon>Dikarya</taxon>
        <taxon>Ascomycota</taxon>
        <taxon>Pezizomycotina</taxon>
        <taxon>Dothideomycetes</taxon>
        <taxon>Dothideomycetidae</taxon>
        <taxon>Mycosphaerellales</taxon>
        <taxon>Extremaceae</taxon>
        <taxon>Saxophila</taxon>
    </lineage>
</organism>
<keyword evidence="2" id="KW-1185">Reference proteome</keyword>
<reference evidence="1 2" key="1">
    <citation type="submission" date="2023-08" db="EMBL/GenBank/DDBJ databases">
        <title>Black Yeasts Isolated from many extreme environments.</title>
        <authorList>
            <person name="Coleine C."/>
            <person name="Stajich J.E."/>
            <person name="Selbmann L."/>
        </authorList>
    </citation>
    <scope>NUCLEOTIDE SEQUENCE [LARGE SCALE GENOMIC DNA]</scope>
    <source>
        <strain evidence="1 2">CCFEE 5935</strain>
    </source>
</reference>
<gene>
    <name evidence="1" type="ORF">LTR77_001979</name>
</gene>
<comment type="caution">
    <text evidence="1">The sequence shown here is derived from an EMBL/GenBank/DDBJ whole genome shotgun (WGS) entry which is preliminary data.</text>
</comment>
<evidence type="ECO:0000313" key="2">
    <source>
        <dbReference type="Proteomes" id="UP001337655"/>
    </source>
</evidence>
<dbReference type="AlphaFoldDB" id="A0AAV9PI51"/>
<evidence type="ECO:0000313" key="1">
    <source>
        <dbReference type="EMBL" id="KAK5173298.1"/>
    </source>
</evidence>
<dbReference type="EMBL" id="JAVRRT010000003">
    <property type="protein sequence ID" value="KAK5173298.1"/>
    <property type="molecule type" value="Genomic_DNA"/>
</dbReference>
<proteinExistence type="predicted"/>
<dbReference type="GeneID" id="89923326"/>